<dbReference type="PANTHER" id="PTHR33540">
    <property type="entry name" value="TRNA THREONYLCARBAMOYLADENOSINE BIOSYNTHESIS PROTEIN TSAE"/>
    <property type="match status" value="1"/>
</dbReference>
<evidence type="ECO:0000256" key="5">
    <source>
        <dbReference type="ARBA" id="ARBA00022694"/>
    </source>
</evidence>
<dbReference type="NCBIfam" id="TIGR00150">
    <property type="entry name" value="T6A_YjeE"/>
    <property type="match status" value="1"/>
</dbReference>
<evidence type="ECO:0000313" key="12">
    <source>
        <dbReference type="Proteomes" id="UP000605676"/>
    </source>
</evidence>
<keyword evidence="9" id="KW-0460">Magnesium</keyword>
<dbReference type="SUPFAM" id="SSF52540">
    <property type="entry name" value="P-loop containing nucleoside triphosphate hydrolases"/>
    <property type="match status" value="1"/>
</dbReference>
<keyword evidence="5" id="KW-0819">tRNA processing</keyword>
<keyword evidence="6" id="KW-0479">Metal-binding</keyword>
<evidence type="ECO:0000256" key="8">
    <source>
        <dbReference type="ARBA" id="ARBA00022840"/>
    </source>
</evidence>
<keyword evidence="4" id="KW-0963">Cytoplasm</keyword>
<dbReference type="InterPro" id="IPR003442">
    <property type="entry name" value="T6A_TsaE"/>
</dbReference>
<reference evidence="11 12" key="1">
    <citation type="submission" date="2021-01" db="EMBL/GenBank/DDBJ databases">
        <title>Carboxyliciviraga sp.nov., isolated from coastal sediments.</title>
        <authorList>
            <person name="Lu D."/>
            <person name="Zhang T."/>
        </authorList>
    </citation>
    <scope>NUCLEOTIDE SEQUENCE [LARGE SCALE GENOMIC DNA]</scope>
    <source>
        <strain evidence="11 12">N1Y132</strain>
    </source>
</reference>
<protein>
    <recommendedName>
        <fullName evidence="3">tRNA threonylcarbamoyladenosine biosynthesis protein TsaE</fullName>
    </recommendedName>
    <alternativeName>
        <fullName evidence="10">t(6)A37 threonylcarbamoyladenosine biosynthesis protein TsaE</fullName>
    </alternativeName>
</protein>
<evidence type="ECO:0000256" key="3">
    <source>
        <dbReference type="ARBA" id="ARBA00019010"/>
    </source>
</evidence>
<accession>A0ABS1HL99</accession>
<evidence type="ECO:0000256" key="4">
    <source>
        <dbReference type="ARBA" id="ARBA00022490"/>
    </source>
</evidence>
<evidence type="ECO:0000256" key="10">
    <source>
        <dbReference type="ARBA" id="ARBA00032441"/>
    </source>
</evidence>
<dbReference type="InterPro" id="IPR027417">
    <property type="entry name" value="P-loop_NTPase"/>
</dbReference>
<dbReference type="Proteomes" id="UP000605676">
    <property type="component" value="Unassembled WGS sequence"/>
</dbReference>
<dbReference type="Pfam" id="PF02367">
    <property type="entry name" value="TsaE"/>
    <property type="match status" value="1"/>
</dbReference>
<evidence type="ECO:0000256" key="1">
    <source>
        <dbReference type="ARBA" id="ARBA00004496"/>
    </source>
</evidence>
<comment type="similarity">
    <text evidence="2">Belongs to the TsaE family.</text>
</comment>
<dbReference type="EMBL" id="JAENRR010000024">
    <property type="protein sequence ID" value="MBK3517924.1"/>
    <property type="molecule type" value="Genomic_DNA"/>
</dbReference>
<organism evidence="11 12">
    <name type="scientific">Carboxylicivirga marina</name>
    <dbReference type="NCBI Taxonomy" id="2800988"/>
    <lineage>
        <taxon>Bacteria</taxon>
        <taxon>Pseudomonadati</taxon>
        <taxon>Bacteroidota</taxon>
        <taxon>Bacteroidia</taxon>
        <taxon>Marinilabiliales</taxon>
        <taxon>Marinilabiliaceae</taxon>
        <taxon>Carboxylicivirga</taxon>
    </lineage>
</organism>
<keyword evidence="12" id="KW-1185">Reference proteome</keyword>
<evidence type="ECO:0000256" key="6">
    <source>
        <dbReference type="ARBA" id="ARBA00022723"/>
    </source>
</evidence>
<comment type="caution">
    <text evidence="11">The sequence shown here is derived from an EMBL/GenBank/DDBJ whole genome shotgun (WGS) entry which is preliminary data.</text>
</comment>
<dbReference type="Gene3D" id="3.40.50.300">
    <property type="entry name" value="P-loop containing nucleotide triphosphate hydrolases"/>
    <property type="match status" value="1"/>
</dbReference>
<gene>
    <name evidence="11" type="primary">tsaE</name>
    <name evidence="11" type="ORF">JIV24_11325</name>
</gene>
<keyword evidence="8" id="KW-0067">ATP-binding</keyword>
<dbReference type="PANTHER" id="PTHR33540:SF2">
    <property type="entry name" value="TRNA THREONYLCARBAMOYLADENOSINE BIOSYNTHESIS PROTEIN TSAE"/>
    <property type="match status" value="1"/>
</dbReference>
<sequence>MMDTFYIDSLDNINAVAADFLSKYNEERVLAFYGPMGVGKTTFVKALCEQLKVEDTVNSPSFAIVNEYHTPEDKIVYHFDFYRLKEEEEAYDMGYEDYLYSGHYSMIEWPEKIASLLPPGRLELTLEELSDGRRMITVQKK</sequence>
<evidence type="ECO:0000256" key="2">
    <source>
        <dbReference type="ARBA" id="ARBA00007599"/>
    </source>
</evidence>
<name>A0ABS1HL99_9BACT</name>
<comment type="subcellular location">
    <subcellularLocation>
        <location evidence="1">Cytoplasm</location>
    </subcellularLocation>
</comment>
<evidence type="ECO:0000256" key="9">
    <source>
        <dbReference type="ARBA" id="ARBA00022842"/>
    </source>
</evidence>
<evidence type="ECO:0000313" key="11">
    <source>
        <dbReference type="EMBL" id="MBK3517924.1"/>
    </source>
</evidence>
<evidence type="ECO:0000256" key="7">
    <source>
        <dbReference type="ARBA" id="ARBA00022741"/>
    </source>
</evidence>
<keyword evidence="7" id="KW-0547">Nucleotide-binding</keyword>
<proteinExistence type="inferred from homology"/>